<evidence type="ECO:0000256" key="1">
    <source>
        <dbReference type="ARBA" id="ARBA00021843"/>
    </source>
</evidence>
<evidence type="ECO:0000313" key="4">
    <source>
        <dbReference type="EMBL" id="NAS12523.1"/>
    </source>
</evidence>
<dbReference type="InterPro" id="IPR005944">
    <property type="entry name" value="Pro_iminopeptidase"/>
</dbReference>
<dbReference type="GO" id="GO:0006508">
    <property type="term" value="P:proteolysis"/>
    <property type="evidence" value="ECO:0007669"/>
    <property type="project" value="InterPro"/>
</dbReference>
<dbReference type="PANTHER" id="PTHR43722:SF1">
    <property type="entry name" value="PROLINE IMINOPEPTIDASE"/>
    <property type="match status" value="1"/>
</dbReference>
<protein>
    <recommendedName>
        <fullName evidence="1">Proline iminopeptidase</fullName>
    </recommendedName>
</protein>
<name>A0A6L9ED31_9FLAO</name>
<dbReference type="AlphaFoldDB" id="A0A6L9ED31"/>
<dbReference type="Proteomes" id="UP000475249">
    <property type="component" value="Unassembled WGS sequence"/>
</dbReference>
<organism evidence="4 5">
    <name type="scientific">Poritiphilus flavus</name>
    <dbReference type="NCBI Taxonomy" id="2697053"/>
    <lineage>
        <taxon>Bacteria</taxon>
        <taxon>Pseudomonadati</taxon>
        <taxon>Bacteroidota</taxon>
        <taxon>Flavobacteriia</taxon>
        <taxon>Flavobacteriales</taxon>
        <taxon>Flavobacteriaceae</taxon>
        <taxon>Poritiphilus</taxon>
    </lineage>
</organism>
<accession>A0A6L9ED31</accession>
<keyword evidence="4" id="KW-0378">Hydrolase</keyword>
<gene>
    <name evidence="4" type="ORF">GTQ38_10960</name>
</gene>
<comment type="caution">
    <text evidence="4">The sequence shown here is derived from an EMBL/GenBank/DDBJ whole genome shotgun (WGS) entry which is preliminary data.</text>
</comment>
<evidence type="ECO:0000259" key="3">
    <source>
        <dbReference type="Pfam" id="PF08386"/>
    </source>
</evidence>
<reference evidence="4 5" key="1">
    <citation type="submission" date="2020-01" db="EMBL/GenBank/DDBJ databases">
        <title>Bacteria diversity of Porities sp.</title>
        <authorList>
            <person name="Wang G."/>
        </authorList>
    </citation>
    <scope>NUCLEOTIDE SEQUENCE [LARGE SCALE GENOMIC DNA]</scope>
    <source>
        <strain evidence="4 5">R33</strain>
    </source>
</reference>
<sequence length="474" mass="53196">MKKLLLFPVLIASFCCSQTDKKLNEDPVFLPYASIKNLEYGYLEVPADRRTQSTKTIKLAYMVLKASNGNSKKDPLVYLQGGPGGSTLFMANFWQNHPLREDRDIVLMDQRGTGASDAVCSNFGSELIQILAQDLSPEAEYEETLKRLEKCRAQAKASGVSFEAFNSRENAADFESLRKKLGYGKWNLFGGSYGSRLGLTMLRDFPESVRSAILFSVFAPETDLYASFTSNFKRSLFKVFNQCKKDPSCNGRYPDLKNRYLKSLERLNKQPITFDYQGSAFVLNVQDVLLMTHQILYQRTRIGQIPAFVLALETGDDEILGQALTPTVITSSAINVPMYLSVMAFEELPFNGASDFVEDLDKNPEFPTGPAFFNSDTKIMTQWHRSRATAEENEPVSSDIPTLLFNGSLDPITPTANAKGAAKHLKNSYFFEFENEGHSLFNSCFFQICRDFLDQPADKPAAACASEPFKINWQ</sequence>
<proteinExistence type="predicted"/>
<feature type="domain" description="Peptidase S33 tripeptidyl aminopeptidase-like C-terminal" evidence="3">
    <location>
        <begin position="381"/>
        <end position="456"/>
    </location>
</feature>
<dbReference type="Gene3D" id="3.40.50.1820">
    <property type="entry name" value="alpha/beta hydrolase"/>
    <property type="match status" value="1"/>
</dbReference>
<dbReference type="GO" id="GO:0004177">
    <property type="term" value="F:aminopeptidase activity"/>
    <property type="evidence" value="ECO:0007669"/>
    <property type="project" value="UniProtKB-EC"/>
</dbReference>
<dbReference type="SUPFAM" id="SSF53474">
    <property type="entry name" value="alpha/beta-Hydrolases"/>
    <property type="match status" value="1"/>
</dbReference>
<dbReference type="InterPro" id="IPR013595">
    <property type="entry name" value="Pept_S33_TAP-like_C"/>
</dbReference>
<dbReference type="PANTHER" id="PTHR43722">
    <property type="entry name" value="PROLINE IMINOPEPTIDASE"/>
    <property type="match status" value="1"/>
</dbReference>
<dbReference type="EMBL" id="WXYO01000005">
    <property type="protein sequence ID" value="NAS12523.1"/>
    <property type="molecule type" value="Genomic_DNA"/>
</dbReference>
<dbReference type="InterPro" id="IPR029058">
    <property type="entry name" value="AB_hydrolase_fold"/>
</dbReference>
<dbReference type="InterPro" id="IPR000073">
    <property type="entry name" value="AB_hydrolase_1"/>
</dbReference>
<feature type="domain" description="AB hydrolase-1" evidence="2">
    <location>
        <begin position="75"/>
        <end position="217"/>
    </location>
</feature>
<evidence type="ECO:0000259" key="2">
    <source>
        <dbReference type="Pfam" id="PF00561"/>
    </source>
</evidence>
<dbReference type="RefSeq" id="WP_161435563.1">
    <property type="nucleotide sequence ID" value="NZ_WXYO01000005.1"/>
</dbReference>
<dbReference type="Pfam" id="PF08386">
    <property type="entry name" value="Abhydrolase_4"/>
    <property type="match status" value="1"/>
</dbReference>
<keyword evidence="5" id="KW-1185">Reference proteome</keyword>
<evidence type="ECO:0000313" key="5">
    <source>
        <dbReference type="Proteomes" id="UP000475249"/>
    </source>
</evidence>
<dbReference type="Pfam" id="PF00561">
    <property type="entry name" value="Abhydrolase_1"/>
    <property type="match status" value="1"/>
</dbReference>
<dbReference type="GO" id="GO:0005737">
    <property type="term" value="C:cytoplasm"/>
    <property type="evidence" value="ECO:0007669"/>
    <property type="project" value="InterPro"/>
</dbReference>